<keyword evidence="2" id="KW-1185">Reference proteome</keyword>
<reference evidence="1" key="1">
    <citation type="submission" date="2023-07" db="EMBL/GenBank/DDBJ databases">
        <title>Two novel species in the genus Flavivirga.</title>
        <authorList>
            <person name="Kwon K."/>
        </authorList>
    </citation>
    <scope>NUCLEOTIDE SEQUENCE</scope>
    <source>
        <strain evidence="1">KCTC 52353</strain>
    </source>
</reference>
<dbReference type="EMBL" id="JAUOEK010000056">
    <property type="protein sequence ID" value="MDO5968970.1"/>
    <property type="molecule type" value="Genomic_DNA"/>
</dbReference>
<protein>
    <submittedName>
        <fullName evidence="1">DUF4280 domain-containing protein</fullName>
    </submittedName>
</protein>
<proteinExistence type="predicted"/>
<dbReference type="Pfam" id="PF14107">
    <property type="entry name" value="DUF4280"/>
    <property type="match status" value="1"/>
</dbReference>
<evidence type="ECO:0000313" key="2">
    <source>
        <dbReference type="Proteomes" id="UP001176883"/>
    </source>
</evidence>
<accession>A0ABT8W7A0</accession>
<evidence type="ECO:0000313" key="1">
    <source>
        <dbReference type="EMBL" id="MDO5968970.1"/>
    </source>
</evidence>
<name>A0ABT8W7A0_9FLAO</name>
<comment type="caution">
    <text evidence="1">The sequence shown here is derived from an EMBL/GenBank/DDBJ whole genome shotgun (WGS) entry which is preliminary data.</text>
</comment>
<sequence length="129" mass="13335">MGKQVCSGAMLSCTMGDTPSTLTILPTNKVNTSNMPAATIMDYVPLENILTFGMCSSPTNPVVATATTAALGVLTPMPCVPATTTPWSPGISDVSINNITTLDDSSTCDCMWAGEISIESPGQEQTNVS</sequence>
<dbReference type="RefSeq" id="WP_303276655.1">
    <property type="nucleotide sequence ID" value="NZ_JAUOEK010000056.1"/>
</dbReference>
<dbReference type="Proteomes" id="UP001176883">
    <property type="component" value="Unassembled WGS sequence"/>
</dbReference>
<organism evidence="1 2">
    <name type="scientific">Flavivirga aquimarina</name>
    <dbReference type="NCBI Taxonomy" id="2027862"/>
    <lineage>
        <taxon>Bacteria</taxon>
        <taxon>Pseudomonadati</taxon>
        <taxon>Bacteroidota</taxon>
        <taxon>Flavobacteriia</taxon>
        <taxon>Flavobacteriales</taxon>
        <taxon>Flavobacteriaceae</taxon>
        <taxon>Flavivirga</taxon>
    </lineage>
</organism>
<dbReference type="InterPro" id="IPR025460">
    <property type="entry name" value="DUF4280"/>
</dbReference>
<gene>
    <name evidence="1" type="ORF">Q4Q35_04045</name>
</gene>